<dbReference type="Proteomes" id="UP001500236">
    <property type="component" value="Unassembled WGS sequence"/>
</dbReference>
<dbReference type="RefSeq" id="WP_311024452.1">
    <property type="nucleotide sequence ID" value="NZ_BAAAVT010000007.1"/>
</dbReference>
<evidence type="ECO:0008006" key="3">
    <source>
        <dbReference type="Google" id="ProtNLM"/>
    </source>
</evidence>
<evidence type="ECO:0000313" key="1">
    <source>
        <dbReference type="EMBL" id="GAA3060540.1"/>
    </source>
</evidence>
<name>A0ABP6LVR7_9MICC</name>
<organism evidence="1 2">
    <name type="scientific">Nesterenkonia aethiopica</name>
    <dbReference type="NCBI Taxonomy" id="269144"/>
    <lineage>
        <taxon>Bacteria</taxon>
        <taxon>Bacillati</taxon>
        <taxon>Actinomycetota</taxon>
        <taxon>Actinomycetes</taxon>
        <taxon>Micrococcales</taxon>
        <taxon>Micrococcaceae</taxon>
        <taxon>Nesterenkonia</taxon>
    </lineage>
</organism>
<protein>
    <recommendedName>
        <fullName evidence="3">DUF559 domain-containing protein</fullName>
    </recommendedName>
</protein>
<proteinExistence type="predicted"/>
<comment type="caution">
    <text evidence="1">The sequence shown here is derived from an EMBL/GenBank/DDBJ whole genome shotgun (WGS) entry which is preliminary data.</text>
</comment>
<gene>
    <name evidence="1" type="ORF">GCM10010529_12700</name>
</gene>
<accession>A0ABP6LVR7</accession>
<evidence type="ECO:0000313" key="2">
    <source>
        <dbReference type="Proteomes" id="UP001500236"/>
    </source>
</evidence>
<dbReference type="EMBL" id="BAAAVT010000007">
    <property type="protein sequence ID" value="GAA3060540.1"/>
    <property type="molecule type" value="Genomic_DNA"/>
</dbReference>
<reference evidence="2" key="1">
    <citation type="journal article" date="2019" name="Int. J. Syst. Evol. Microbiol.">
        <title>The Global Catalogue of Microorganisms (GCM) 10K type strain sequencing project: providing services to taxonomists for standard genome sequencing and annotation.</title>
        <authorList>
            <consortium name="The Broad Institute Genomics Platform"/>
            <consortium name="The Broad Institute Genome Sequencing Center for Infectious Disease"/>
            <person name="Wu L."/>
            <person name="Ma J."/>
        </authorList>
    </citation>
    <scope>NUCLEOTIDE SEQUENCE [LARGE SCALE GENOMIC DNA]</scope>
    <source>
        <strain evidence="2">JCM 14309</strain>
    </source>
</reference>
<keyword evidence="2" id="KW-1185">Reference proteome</keyword>
<sequence length="206" mass="22930">MALDADVDVAHHWPCPAAGEVVETLGIRVSSPERVFIDMMSSLGREELVALGDSLVRHPRPQYEGREEPWTTVPRLRRTVDQHKGARGVVVAREALELIRVGSDSPAETRMRLALTEAGLPEPELQIRLDPTDPDSPSGDMGYRNARILLQYEGAHHFSAEQQHHDQYRDGAFRAEGWTVLSANRLDLAEGFRGLSGRVRDLLIAP</sequence>